<dbReference type="Pfam" id="PF02518">
    <property type="entry name" value="HATPase_c"/>
    <property type="match status" value="1"/>
</dbReference>
<sequence length="567" mass="62064">MMTPLSILLVEDSDSDAELLLRSLRQADFDVAATRVDDAAGMRLALAAPHWDLVISDYNLPGFSASAALALLGEAGLDLPFIVVSNNIGEETAVLLMRAGAHDYVMKGNLARLAPAVKRELKEAERRRQHRAAAQALRDSEERWKFALEGAGYGVWDWDIPSGNVVFSACCTAMHGYADGEIEASIGGRDALLHPDDRERVQQAMRDYFAGATPRYKQEYRARCRDGSWKWVLDNGMIVGRDEHGAPQRMICIRIDLSERKRVEQSLQELNEQLESRVEARTSELRQAMAQIIESEKLASLGVLVAGVSHELNTPIGNMVLAATALHDKLKELSGAIERNQLTRSGLQHGLADCLGASEIIARNGHRSNDLIESFKRVSVDQTSQRRRTFDLRTTVQDSLTALGAITRRAKATVELNIPDGIMLDSYPGHLEQIINNVIMNSITHGFDGMPDGHIVIEARRDGDMVELVYSDNGHGIAAELQHKVFEPFYTTKLGQGGSGLGLSIVHNLVQAIFKGQLRLDSSPGQGVRLQFTFPAQTPLPNNAAGGAGDGDQIDDDGFTIPPFGTM</sequence>
<dbReference type="InterPro" id="IPR004358">
    <property type="entry name" value="Sig_transdc_His_kin-like_C"/>
</dbReference>
<feature type="domain" description="Response regulatory" evidence="8">
    <location>
        <begin position="6"/>
        <end position="122"/>
    </location>
</feature>
<name>A0A1I4I446_9BURK</name>
<dbReference type="InterPro" id="IPR005467">
    <property type="entry name" value="His_kinase_dom"/>
</dbReference>
<dbReference type="PANTHER" id="PTHR43065">
    <property type="entry name" value="SENSOR HISTIDINE KINASE"/>
    <property type="match status" value="1"/>
</dbReference>
<accession>A0A1I4I446</accession>
<dbReference type="PRINTS" id="PR00344">
    <property type="entry name" value="BCTRLSENSOR"/>
</dbReference>
<evidence type="ECO:0000256" key="2">
    <source>
        <dbReference type="ARBA" id="ARBA00012438"/>
    </source>
</evidence>
<dbReference type="InterPro" id="IPR001610">
    <property type="entry name" value="PAC"/>
</dbReference>
<feature type="region of interest" description="Disordered" evidence="6">
    <location>
        <begin position="539"/>
        <end position="567"/>
    </location>
</feature>
<dbReference type="Pfam" id="PF00072">
    <property type="entry name" value="Response_reg"/>
    <property type="match status" value="1"/>
</dbReference>
<organism evidence="10 11">
    <name type="scientific">Rugamonas rubra</name>
    <dbReference type="NCBI Taxonomy" id="758825"/>
    <lineage>
        <taxon>Bacteria</taxon>
        <taxon>Pseudomonadati</taxon>
        <taxon>Pseudomonadota</taxon>
        <taxon>Betaproteobacteria</taxon>
        <taxon>Burkholderiales</taxon>
        <taxon>Oxalobacteraceae</taxon>
        <taxon>Telluria group</taxon>
        <taxon>Rugamonas</taxon>
    </lineage>
</organism>
<dbReference type="Gene3D" id="3.30.565.10">
    <property type="entry name" value="Histidine kinase-like ATPase, C-terminal domain"/>
    <property type="match status" value="1"/>
</dbReference>
<evidence type="ECO:0000256" key="6">
    <source>
        <dbReference type="SAM" id="MobiDB-lite"/>
    </source>
</evidence>
<evidence type="ECO:0000256" key="4">
    <source>
        <dbReference type="PROSITE-ProRule" id="PRU00169"/>
    </source>
</evidence>
<comment type="catalytic activity">
    <reaction evidence="1">
        <text>ATP + protein L-histidine = ADP + protein N-phospho-L-histidine.</text>
        <dbReference type="EC" id="2.7.13.3"/>
    </reaction>
</comment>
<keyword evidence="5" id="KW-0175">Coiled coil</keyword>
<dbReference type="InterPro" id="IPR036097">
    <property type="entry name" value="HisK_dim/P_sf"/>
</dbReference>
<gene>
    <name evidence="10" type="ORF">SAMN02982985_00414</name>
</gene>
<dbReference type="Gene3D" id="3.40.50.2300">
    <property type="match status" value="1"/>
</dbReference>
<dbReference type="InterPro" id="IPR003594">
    <property type="entry name" value="HATPase_dom"/>
</dbReference>
<evidence type="ECO:0000256" key="5">
    <source>
        <dbReference type="SAM" id="Coils"/>
    </source>
</evidence>
<protein>
    <recommendedName>
        <fullName evidence="2">histidine kinase</fullName>
        <ecNumber evidence="2">2.7.13.3</ecNumber>
    </recommendedName>
</protein>
<dbReference type="EC" id="2.7.13.3" evidence="2"/>
<dbReference type="CDD" id="cd00075">
    <property type="entry name" value="HATPase"/>
    <property type="match status" value="1"/>
</dbReference>
<feature type="domain" description="PAC" evidence="9">
    <location>
        <begin position="216"/>
        <end position="269"/>
    </location>
</feature>
<evidence type="ECO:0000313" key="11">
    <source>
        <dbReference type="Proteomes" id="UP000199470"/>
    </source>
</evidence>
<feature type="domain" description="Histidine kinase" evidence="7">
    <location>
        <begin position="307"/>
        <end position="538"/>
    </location>
</feature>
<dbReference type="GO" id="GO:0000155">
    <property type="term" value="F:phosphorelay sensor kinase activity"/>
    <property type="evidence" value="ECO:0007669"/>
    <property type="project" value="InterPro"/>
</dbReference>
<dbReference type="NCBIfam" id="TIGR00229">
    <property type="entry name" value="sensory_box"/>
    <property type="match status" value="1"/>
</dbReference>
<evidence type="ECO:0000259" key="8">
    <source>
        <dbReference type="PROSITE" id="PS50110"/>
    </source>
</evidence>
<dbReference type="InterPro" id="IPR036890">
    <property type="entry name" value="HATPase_C_sf"/>
</dbReference>
<dbReference type="SUPFAM" id="SSF52172">
    <property type="entry name" value="CheY-like"/>
    <property type="match status" value="1"/>
</dbReference>
<dbReference type="CDD" id="cd00082">
    <property type="entry name" value="HisKA"/>
    <property type="match status" value="1"/>
</dbReference>
<dbReference type="InterPro" id="IPR000014">
    <property type="entry name" value="PAS"/>
</dbReference>
<dbReference type="STRING" id="758825.SAMN02982985_00414"/>
<dbReference type="Gene3D" id="3.30.450.20">
    <property type="entry name" value="PAS domain"/>
    <property type="match status" value="1"/>
</dbReference>
<dbReference type="InterPro" id="IPR003661">
    <property type="entry name" value="HisK_dim/P_dom"/>
</dbReference>
<dbReference type="InterPro" id="IPR001789">
    <property type="entry name" value="Sig_transdc_resp-reg_receiver"/>
</dbReference>
<dbReference type="Pfam" id="PF08447">
    <property type="entry name" value="PAS_3"/>
    <property type="match status" value="1"/>
</dbReference>
<dbReference type="InterPro" id="IPR011006">
    <property type="entry name" value="CheY-like_superfamily"/>
</dbReference>
<keyword evidence="3 4" id="KW-0597">Phosphoprotein</keyword>
<evidence type="ECO:0000259" key="7">
    <source>
        <dbReference type="PROSITE" id="PS50109"/>
    </source>
</evidence>
<dbReference type="AlphaFoldDB" id="A0A1I4I446"/>
<dbReference type="InterPro" id="IPR013655">
    <property type="entry name" value="PAS_fold_3"/>
</dbReference>
<dbReference type="SUPFAM" id="SSF55874">
    <property type="entry name" value="ATPase domain of HSP90 chaperone/DNA topoisomerase II/histidine kinase"/>
    <property type="match status" value="1"/>
</dbReference>
<evidence type="ECO:0000256" key="3">
    <source>
        <dbReference type="ARBA" id="ARBA00022553"/>
    </source>
</evidence>
<dbReference type="InterPro" id="IPR035965">
    <property type="entry name" value="PAS-like_dom_sf"/>
</dbReference>
<dbReference type="SUPFAM" id="SSF47384">
    <property type="entry name" value="Homodimeric domain of signal transducing histidine kinase"/>
    <property type="match status" value="1"/>
</dbReference>
<dbReference type="PROSITE" id="PS50109">
    <property type="entry name" value="HIS_KIN"/>
    <property type="match status" value="1"/>
</dbReference>
<evidence type="ECO:0000313" key="10">
    <source>
        <dbReference type="EMBL" id="SFL48526.1"/>
    </source>
</evidence>
<dbReference type="SMART" id="SM00086">
    <property type="entry name" value="PAC"/>
    <property type="match status" value="1"/>
</dbReference>
<dbReference type="PROSITE" id="PS50110">
    <property type="entry name" value="RESPONSE_REGULATORY"/>
    <property type="match status" value="1"/>
</dbReference>
<feature type="coiled-coil region" evidence="5">
    <location>
        <begin position="253"/>
        <end position="291"/>
    </location>
</feature>
<reference evidence="10 11" key="1">
    <citation type="submission" date="2016-10" db="EMBL/GenBank/DDBJ databases">
        <authorList>
            <person name="de Groot N.N."/>
        </authorList>
    </citation>
    <scope>NUCLEOTIDE SEQUENCE [LARGE SCALE GENOMIC DNA]</scope>
    <source>
        <strain evidence="10 11">ATCC 43154</strain>
    </source>
</reference>
<proteinExistence type="predicted"/>
<dbReference type="CDD" id="cd00130">
    <property type="entry name" value="PAS"/>
    <property type="match status" value="1"/>
</dbReference>
<dbReference type="PROSITE" id="PS50113">
    <property type="entry name" value="PAC"/>
    <property type="match status" value="1"/>
</dbReference>
<dbReference type="RefSeq" id="WP_245774038.1">
    <property type="nucleotide sequence ID" value="NZ_FOTW01000004.1"/>
</dbReference>
<keyword evidence="11" id="KW-1185">Reference proteome</keyword>
<feature type="modified residue" description="4-aspartylphosphate" evidence="4">
    <location>
        <position position="57"/>
    </location>
</feature>
<evidence type="ECO:0000256" key="1">
    <source>
        <dbReference type="ARBA" id="ARBA00000085"/>
    </source>
</evidence>
<dbReference type="Gene3D" id="1.10.287.130">
    <property type="match status" value="1"/>
</dbReference>
<evidence type="ECO:0000259" key="9">
    <source>
        <dbReference type="PROSITE" id="PS50113"/>
    </source>
</evidence>
<dbReference type="SMART" id="SM00387">
    <property type="entry name" value="HATPase_c"/>
    <property type="match status" value="1"/>
</dbReference>
<dbReference type="PANTHER" id="PTHR43065:SF47">
    <property type="match status" value="1"/>
</dbReference>
<dbReference type="InterPro" id="IPR000700">
    <property type="entry name" value="PAS-assoc_C"/>
</dbReference>
<dbReference type="CDD" id="cd00156">
    <property type="entry name" value="REC"/>
    <property type="match status" value="1"/>
</dbReference>
<dbReference type="SUPFAM" id="SSF55785">
    <property type="entry name" value="PYP-like sensor domain (PAS domain)"/>
    <property type="match status" value="1"/>
</dbReference>
<dbReference type="Proteomes" id="UP000199470">
    <property type="component" value="Unassembled WGS sequence"/>
</dbReference>
<dbReference type="EMBL" id="FOTW01000004">
    <property type="protein sequence ID" value="SFL48526.1"/>
    <property type="molecule type" value="Genomic_DNA"/>
</dbReference>
<dbReference type="SMART" id="SM00448">
    <property type="entry name" value="REC"/>
    <property type="match status" value="1"/>
</dbReference>